<dbReference type="KEGG" id="lbc:LACBIDRAFT_331031"/>
<reference evidence="1 2" key="1">
    <citation type="journal article" date="2008" name="Nature">
        <title>The genome of Laccaria bicolor provides insights into mycorrhizal symbiosis.</title>
        <authorList>
            <person name="Martin F."/>
            <person name="Aerts A."/>
            <person name="Ahren D."/>
            <person name="Brun A."/>
            <person name="Danchin E.G.J."/>
            <person name="Duchaussoy F."/>
            <person name="Gibon J."/>
            <person name="Kohler A."/>
            <person name="Lindquist E."/>
            <person name="Pereda V."/>
            <person name="Salamov A."/>
            <person name="Shapiro H.J."/>
            <person name="Wuyts J."/>
            <person name="Blaudez D."/>
            <person name="Buee M."/>
            <person name="Brokstein P."/>
            <person name="Canbaeck B."/>
            <person name="Cohen D."/>
            <person name="Courty P.E."/>
            <person name="Coutinho P.M."/>
            <person name="Delaruelle C."/>
            <person name="Detter J.C."/>
            <person name="Deveau A."/>
            <person name="DiFazio S."/>
            <person name="Duplessis S."/>
            <person name="Fraissinet-Tachet L."/>
            <person name="Lucic E."/>
            <person name="Frey-Klett P."/>
            <person name="Fourrey C."/>
            <person name="Feussner I."/>
            <person name="Gay G."/>
            <person name="Grimwood J."/>
            <person name="Hoegger P.J."/>
            <person name="Jain P."/>
            <person name="Kilaru S."/>
            <person name="Labbe J."/>
            <person name="Lin Y.C."/>
            <person name="Legue V."/>
            <person name="Le Tacon F."/>
            <person name="Marmeisse R."/>
            <person name="Melayah D."/>
            <person name="Montanini B."/>
            <person name="Muratet M."/>
            <person name="Nehls U."/>
            <person name="Niculita-Hirzel H."/>
            <person name="Oudot-Le Secq M.P."/>
            <person name="Peter M."/>
            <person name="Quesneville H."/>
            <person name="Rajashekar B."/>
            <person name="Reich M."/>
            <person name="Rouhier N."/>
            <person name="Schmutz J."/>
            <person name="Yin T."/>
            <person name="Chalot M."/>
            <person name="Henrissat B."/>
            <person name="Kuees U."/>
            <person name="Lucas S."/>
            <person name="Van de Peer Y."/>
            <person name="Podila G.K."/>
            <person name="Polle A."/>
            <person name="Pukkila P.J."/>
            <person name="Richardson P.M."/>
            <person name="Rouze P."/>
            <person name="Sanders I.R."/>
            <person name="Stajich J.E."/>
            <person name="Tunlid A."/>
            <person name="Tuskan G."/>
            <person name="Grigoriev I.V."/>
        </authorList>
    </citation>
    <scope>NUCLEOTIDE SEQUENCE [LARGE SCALE GENOMIC DNA]</scope>
    <source>
        <strain evidence="2">S238N-H82 / ATCC MYA-4686</strain>
    </source>
</reference>
<dbReference type="InParanoid" id="B0DN77"/>
<dbReference type="AlphaFoldDB" id="B0DN77"/>
<proteinExistence type="predicted"/>
<evidence type="ECO:0000313" key="1">
    <source>
        <dbReference type="EMBL" id="EDR03824.1"/>
    </source>
</evidence>
<protein>
    <submittedName>
        <fullName evidence="1">Predicted protein</fullName>
    </submittedName>
</protein>
<name>B0DN77_LACBS</name>
<dbReference type="OrthoDB" id="3323740at2759"/>
<organism evidence="2">
    <name type="scientific">Laccaria bicolor (strain S238N-H82 / ATCC MYA-4686)</name>
    <name type="common">Bicoloured deceiver</name>
    <name type="synonym">Laccaria laccata var. bicolor</name>
    <dbReference type="NCBI Taxonomy" id="486041"/>
    <lineage>
        <taxon>Eukaryota</taxon>
        <taxon>Fungi</taxon>
        <taxon>Dikarya</taxon>
        <taxon>Basidiomycota</taxon>
        <taxon>Agaricomycotina</taxon>
        <taxon>Agaricomycetes</taxon>
        <taxon>Agaricomycetidae</taxon>
        <taxon>Agaricales</taxon>
        <taxon>Agaricineae</taxon>
        <taxon>Hydnangiaceae</taxon>
        <taxon>Laccaria</taxon>
    </lineage>
</organism>
<dbReference type="RefSeq" id="XP_001885392.1">
    <property type="nucleotide sequence ID" value="XM_001885357.1"/>
</dbReference>
<keyword evidence="2" id="KW-1185">Reference proteome</keyword>
<dbReference type="EMBL" id="DS547121">
    <property type="protein sequence ID" value="EDR03824.1"/>
    <property type="molecule type" value="Genomic_DNA"/>
</dbReference>
<evidence type="ECO:0000313" key="2">
    <source>
        <dbReference type="Proteomes" id="UP000001194"/>
    </source>
</evidence>
<accession>B0DN77</accession>
<dbReference type="HOGENOM" id="CLU_1532842_0_0_1"/>
<dbReference type="GeneID" id="6081050"/>
<dbReference type="Proteomes" id="UP000001194">
    <property type="component" value="Unassembled WGS sequence"/>
</dbReference>
<sequence>MADLTIEHTEHILQRDIIMPTTLKKFRREILKSLCQKFQLSVPSTAKRNHVEPTKTDYENALINFVLGTHEDSQADIEMGIETVAVDMRSLPLEPLLVDKDEAARSIPEVPHHILRVLDPRKLRPFLEYKVNMLEADDIDLLFKHGYLCFNQKSITDGFFLGFQPYPNGTPWRQH</sequence>
<gene>
    <name evidence="1" type="ORF">LACBIDRAFT_331031</name>
</gene>